<reference evidence="3 4" key="1">
    <citation type="submission" date="2018-01" db="EMBL/GenBank/DDBJ databases">
        <title>Genomic Encyclopedia of Type Strains, Phase III (KMG-III): the genomes of soil and plant-associated and newly described type strains.</title>
        <authorList>
            <person name="Whitman W."/>
        </authorList>
    </citation>
    <scope>NUCLEOTIDE SEQUENCE [LARGE SCALE GENOMIC DNA]</scope>
    <source>
        <strain evidence="3 4">1131</strain>
    </source>
</reference>
<keyword evidence="2" id="KW-0812">Transmembrane</keyword>
<dbReference type="AlphaFoldDB" id="A0A2S4M4I6"/>
<keyword evidence="2" id="KW-1133">Transmembrane helix</keyword>
<dbReference type="EMBL" id="PQFZ01000011">
    <property type="protein sequence ID" value="POR49612.1"/>
    <property type="molecule type" value="Genomic_DNA"/>
</dbReference>
<keyword evidence="4" id="KW-1185">Reference proteome</keyword>
<name>A0A2S4M4I6_9HYPH</name>
<accession>A0A2S4M4I6</accession>
<evidence type="ECO:0000256" key="2">
    <source>
        <dbReference type="SAM" id="Phobius"/>
    </source>
</evidence>
<evidence type="ECO:0000313" key="4">
    <source>
        <dbReference type="Proteomes" id="UP000236919"/>
    </source>
</evidence>
<dbReference type="Proteomes" id="UP000236919">
    <property type="component" value="Unassembled WGS sequence"/>
</dbReference>
<feature type="transmembrane region" description="Helical" evidence="2">
    <location>
        <begin position="20"/>
        <end position="40"/>
    </location>
</feature>
<evidence type="ECO:0000256" key="1">
    <source>
        <dbReference type="SAM" id="MobiDB-lite"/>
    </source>
</evidence>
<evidence type="ECO:0000313" key="3">
    <source>
        <dbReference type="EMBL" id="POR49612.1"/>
    </source>
</evidence>
<gene>
    <name evidence="3" type="ORF">CYD53_111105</name>
</gene>
<dbReference type="RefSeq" id="WP_146055950.1">
    <property type="nucleotide sequence ID" value="NZ_PQFZ01000011.1"/>
</dbReference>
<sequence>MIAATPPSLFKPVSWRVGTKIAVIMALLMLPIGHLTVLFVQQVRKDITSVKASAQASKQAAAIATEAMEAAQSGGTPATPAGKSFEP</sequence>
<keyword evidence="2" id="KW-0472">Membrane</keyword>
<proteinExistence type="predicted"/>
<organism evidence="3 4">
    <name type="scientific">Bosea psychrotolerans</name>
    <dbReference type="NCBI Taxonomy" id="1871628"/>
    <lineage>
        <taxon>Bacteria</taxon>
        <taxon>Pseudomonadati</taxon>
        <taxon>Pseudomonadota</taxon>
        <taxon>Alphaproteobacteria</taxon>
        <taxon>Hyphomicrobiales</taxon>
        <taxon>Boseaceae</taxon>
        <taxon>Bosea</taxon>
    </lineage>
</organism>
<feature type="region of interest" description="Disordered" evidence="1">
    <location>
        <begin position="68"/>
        <end position="87"/>
    </location>
</feature>
<comment type="caution">
    <text evidence="3">The sequence shown here is derived from an EMBL/GenBank/DDBJ whole genome shotgun (WGS) entry which is preliminary data.</text>
</comment>
<protein>
    <submittedName>
        <fullName evidence="3">Uncharacterized protein</fullName>
    </submittedName>
</protein>